<accession>A0A6A6H2F5</accession>
<dbReference type="AlphaFoldDB" id="A0A6A6H2F5"/>
<keyword evidence="2" id="KW-1185">Reference proteome</keyword>
<dbReference type="Proteomes" id="UP000800092">
    <property type="component" value="Unassembled WGS sequence"/>
</dbReference>
<protein>
    <submittedName>
        <fullName evidence="1">Uncharacterized protein</fullName>
    </submittedName>
</protein>
<name>A0A6A6H2F5_VIRVR</name>
<organism evidence="1 2">
    <name type="scientific">Viridothelium virens</name>
    <name type="common">Speckled blister lichen</name>
    <name type="synonym">Trypethelium virens</name>
    <dbReference type="NCBI Taxonomy" id="1048519"/>
    <lineage>
        <taxon>Eukaryota</taxon>
        <taxon>Fungi</taxon>
        <taxon>Dikarya</taxon>
        <taxon>Ascomycota</taxon>
        <taxon>Pezizomycotina</taxon>
        <taxon>Dothideomycetes</taxon>
        <taxon>Dothideomycetes incertae sedis</taxon>
        <taxon>Trypetheliales</taxon>
        <taxon>Trypetheliaceae</taxon>
        <taxon>Viridothelium</taxon>
    </lineage>
</organism>
<sequence length="201" mass="22368">MIRHEVEISVAKPLLSQEPARWTARLRTRVGRVRATARRLPAKTTSLSNLCSSATQQIQRKVVTASLKYKSYSRCVCRKDTILFGSHIHALRQRLYYGDCLRTDSNGGTDYLQVVQEAFTLCMAQAKTSDAAGSDRISLLLSPLLISISFCPDNPQSSISFLALNTTKSRANHPGVSFDATIIPPPQLKPIIWSLHGDVRW</sequence>
<dbReference type="EMBL" id="ML991818">
    <property type="protein sequence ID" value="KAF2232215.1"/>
    <property type="molecule type" value="Genomic_DNA"/>
</dbReference>
<reference evidence="1" key="1">
    <citation type="journal article" date="2020" name="Stud. Mycol.">
        <title>101 Dothideomycetes genomes: a test case for predicting lifestyles and emergence of pathogens.</title>
        <authorList>
            <person name="Haridas S."/>
            <person name="Albert R."/>
            <person name="Binder M."/>
            <person name="Bloem J."/>
            <person name="Labutti K."/>
            <person name="Salamov A."/>
            <person name="Andreopoulos B."/>
            <person name="Baker S."/>
            <person name="Barry K."/>
            <person name="Bills G."/>
            <person name="Bluhm B."/>
            <person name="Cannon C."/>
            <person name="Castanera R."/>
            <person name="Culley D."/>
            <person name="Daum C."/>
            <person name="Ezra D."/>
            <person name="Gonzalez J."/>
            <person name="Henrissat B."/>
            <person name="Kuo A."/>
            <person name="Liang C."/>
            <person name="Lipzen A."/>
            <person name="Lutzoni F."/>
            <person name="Magnuson J."/>
            <person name="Mondo S."/>
            <person name="Nolan M."/>
            <person name="Ohm R."/>
            <person name="Pangilinan J."/>
            <person name="Park H.-J."/>
            <person name="Ramirez L."/>
            <person name="Alfaro M."/>
            <person name="Sun H."/>
            <person name="Tritt A."/>
            <person name="Yoshinaga Y."/>
            <person name="Zwiers L.-H."/>
            <person name="Turgeon B."/>
            <person name="Goodwin S."/>
            <person name="Spatafora J."/>
            <person name="Crous P."/>
            <person name="Grigoriev I."/>
        </authorList>
    </citation>
    <scope>NUCLEOTIDE SEQUENCE</scope>
    <source>
        <strain evidence="1">Tuck. ex Michener</strain>
    </source>
</reference>
<proteinExistence type="predicted"/>
<evidence type="ECO:0000313" key="2">
    <source>
        <dbReference type="Proteomes" id="UP000800092"/>
    </source>
</evidence>
<evidence type="ECO:0000313" key="1">
    <source>
        <dbReference type="EMBL" id="KAF2232215.1"/>
    </source>
</evidence>
<gene>
    <name evidence="1" type="ORF">EV356DRAFT_259060</name>
</gene>